<evidence type="ECO:0000259" key="6">
    <source>
        <dbReference type="PROSITE" id="PS50968"/>
    </source>
</evidence>
<comment type="function">
    <text evidence="1 4">This protein is a component of the acetyl coenzyme A carboxylase complex; first, biotin carboxylase catalyzes the carboxylation of the carrier protein and then the transcarboxylase transfers the carboxyl group to form malonyl-CoA.</text>
</comment>
<evidence type="ECO:0000256" key="1">
    <source>
        <dbReference type="ARBA" id="ARBA00003761"/>
    </source>
</evidence>
<dbReference type="EMBL" id="NXLX01000004">
    <property type="protein sequence ID" value="RDU74167.1"/>
    <property type="molecule type" value="Genomic_DNA"/>
</dbReference>
<dbReference type="InterPro" id="IPR011053">
    <property type="entry name" value="Single_hybrid_motif"/>
</dbReference>
<keyword evidence="8" id="KW-1185">Reference proteome</keyword>
<dbReference type="InterPro" id="IPR000089">
    <property type="entry name" value="Biotin_lipoyl"/>
</dbReference>
<dbReference type="PRINTS" id="PR01071">
    <property type="entry name" value="ACOABIOTINCC"/>
</dbReference>
<accession>A0A3D8J9I8</accession>
<evidence type="ECO:0000313" key="8">
    <source>
        <dbReference type="Proteomes" id="UP000256695"/>
    </source>
</evidence>
<dbReference type="RefSeq" id="WP_115578676.1">
    <property type="nucleotide sequence ID" value="NZ_NXLX01000004.1"/>
</dbReference>
<dbReference type="Gene3D" id="2.40.50.100">
    <property type="match status" value="1"/>
</dbReference>
<reference evidence="7 8" key="1">
    <citation type="submission" date="2018-04" db="EMBL/GenBank/DDBJ databases">
        <title>Novel Campyloabacter and Helicobacter Species and Strains.</title>
        <authorList>
            <person name="Mannion A.J."/>
            <person name="Shen Z."/>
            <person name="Fox J.G."/>
        </authorList>
    </citation>
    <scope>NUCLEOTIDE SEQUENCE [LARGE SCALE GENOMIC DNA]</scope>
    <source>
        <strain evidence="7 8">MIT 04-9362</strain>
    </source>
</reference>
<comment type="caution">
    <text evidence="7">The sequence shown here is derived from an EMBL/GenBank/DDBJ whole genome shotgun (WGS) entry which is preliminary data.</text>
</comment>
<keyword evidence="4" id="KW-0275">Fatty acid biosynthesis</keyword>
<dbReference type="Pfam" id="PF00364">
    <property type="entry name" value="Biotin_lipoyl"/>
    <property type="match status" value="1"/>
</dbReference>
<organism evidence="7 8">
    <name type="scientific">Helicobacter anseris</name>
    <dbReference type="NCBI Taxonomy" id="375926"/>
    <lineage>
        <taxon>Bacteria</taxon>
        <taxon>Pseudomonadati</taxon>
        <taxon>Campylobacterota</taxon>
        <taxon>Epsilonproteobacteria</taxon>
        <taxon>Campylobacterales</taxon>
        <taxon>Helicobacteraceae</taxon>
        <taxon>Helicobacter</taxon>
    </lineage>
</organism>
<dbReference type="CDD" id="cd06850">
    <property type="entry name" value="biotinyl_domain"/>
    <property type="match status" value="1"/>
</dbReference>
<dbReference type="PROSITE" id="PS50968">
    <property type="entry name" value="BIOTINYL_LIPOYL"/>
    <property type="match status" value="1"/>
</dbReference>
<feature type="region of interest" description="Disordered" evidence="5">
    <location>
        <begin position="43"/>
        <end position="70"/>
    </location>
</feature>
<dbReference type="GO" id="GO:0006633">
    <property type="term" value="P:fatty acid biosynthetic process"/>
    <property type="evidence" value="ECO:0007669"/>
    <property type="project" value="UniProtKB-UniPathway"/>
</dbReference>
<keyword evidence="4" id="KW-0443">Lipid metabolism</keyword>
<keyword evidence="4" id="KW-0276">Fatty acid metabolism</keyword>
<dbReference type="SUPFAM" id="SSF51230">
    <property type="entry name" value="Single hybrid motif"/>
    <property type="match status" value="1"/>
</dbReference>
<dbReference type="GO" id="GO:0003989">
    <property type="term" value="F:acetyl-CoA carboxylase activity"/>
    <property type="evidence" value="ECO:0007669"/>
    <property type="project" value="InterPro"/>
</dbReference>
<keyword evidence="4" id="KW-0444">Lipid biosynthesis</keyword>
<dbReference type="PANTHER" id="PTHR45266:SF3">
    <property type="entry name" value="OXALOACETATE DECARBOXYLASE ALPHA CHAIN"/>
    <property type="match status" value="1"/>
</dbReference>
<dbReference type="NCBIfam" id="TIGR00531">
    <property type="entry name" value="BCCP"/>
    <property type="match status" value="1"/>
</dbReference>
<dbReference type="Proteomes" id="UP000256695">
    <property type="component" value="Unassembled WGS sequence"/>
</dbReference>
<protein>
    <recommendedName>
        <fullName evidence="2 4">Biotin carboxyl carrier protein of acetyl-CoA carboxylase</fullName>
    </recommendedName>
</protein>
<dbReference type="InterPro" id="IPR001249">
    <property type="entry name" value="AcCoA_biotinCC"/>
</dbReference>
<gene>
    <name evidence="7" type="primary">accB</name>
    <name evidence="7" type="ORF">CQA57_02555</name>
</gene>
<dbReference type="PANTHER" id="PTHR45266">
    <property type="entry name" value="OXALOACETATE DECARBOXYLASE ALPHA CHAIN"/>
    <property type="match status" value="1"/>
</dbReference>
<dbReference type="UniPathway" id="UPA00094"/>
<evidence type="ECO:0000256" key="5">
    <source>
        <dbReference type="SAM" id="MobiDB-lite"/>
    </source>
</evidence>
<proteinExistence type="predicted"/>
<dbReference type="AlphaFoldDB" id="A0A3D8J9I8"/>
<name>A0A3D8J9I8_9HELI</name>
<feature type="domain" description="Lipoyl-binding" evidence="6">
    <location>
        <begin position="66"/>
        <end position="149"/>
    </location>
</feature>
<keyword evidence="3 4" id="KW-0092">Biotin</keyword>
<evidence type="ECO:0000313" key="7">
    <source>
        <dbReference type="EMBL" id="RDU74167.1"/>
    </source>
</evidence>
<evidence type="ECO:0000256" key="3">
    <source>
        <dbReference type="ARBA" id="ARBA00023267"/>
    </source>
</evidence>
<sequence length="151" mass="16457">MNLKEIKDLIETFNKSETSKIKIKQDNFEIELEKNTSLNVSPTITPITTNLPTTSPTPTPISESNTSSSNASGDFILSPMVGTFYQCPSPGAAPYIKAGDVVKKGQTIGIVEAMKIMNEIEAEYDCKILSIEANDAQPVEFGSKLVKVERI</sequence>
<dbReference type="OrthoDB" id="9811735at2"/>
<evidence type="ECO:0000256" key="2">
    <source>
        <dbReference type="ARBA" id="ARBA00017562"/>
    </source>
</evidence>
<dbReference type="InterPro" id="IPR050709">
    <property type="entry name" value="Biotin_Carboxyl_Carrier/Decarb"/>
</dbReference>
<evidence type="ECO:0000256" key="4">
    <source>
        <dbReference type="RuleBase" id="RU364072"/>
    </source>
</evidence>
<comment type="pathway">
    <text evidence="4">Lipid metabolism; fatty acid biosynthesis.</text>
</comment>
<dbReference type="GO" id="GO:0009317">
    <property type="term" value="C:acetyl-CoA carboxylase complex"/>
    <property type="evidence" value="ECO:0007669"/>
    <property type="project" value="InterPro"/>
</dbReference>